<keyword evidence="1" id="KW-0732">Signal</keyword>
<dbReference type="PANTHER" id="PTHR45902">
    <property type="entry name" value="LATROPHILIN RECEPTOR-LIKE PROTEIN A"/>
    <property type="match status" value="1"/>
</dbReference>
<dbReference type="EMBL" id="JAIWYP010000011">
    <property type="protein sequence ID" value="KAH3738122.1"/>
    <property type="molecule type" value="Genomic_DNA"/>
</dbReference>
<dbReference type="PANTHER" id="PTHR45902:SF1">
    <property type="entry name" value="LATROPHILIN RECEPTOR-LIKE PROTEIN A"/>
    <property type="match status" value="1"/>
</dbReference>
<evidence type="ECO:0000313" key="2">
    <source>
        <dbReference type="EMBL" id="KAH3738122.1"/>
    </source>
</evidence>
<gene>
    <name evidence="2" type="ORF">DPMN_044749</name>
</gene>
<keyword evidence="3" id="KW-1185">Reference proteome</keyword>
<evidence type="ECO:0000313" key="3">
    <source>
        <dbReference type="Proteomes" id="UP000828390"/>
    </source>
</evidence>
<evidence type="ECO:0000256" key="1">
    <source>
        <dbReference type="SAM" id="SignalP"/>
    </source>
</evidence>
<dbReference type="Proteomes" id="UP000828390">
    <property type="component" value="Unassembled WGS sequence"/>
</dbReference>
<proteinExistence type="predicted"/>
<reference evidence="2" key="2">
    <citation type="submission" date="2020-11" db="EMBL/GenBank/DDBJ databases">
        <authorList>
            <person name="McCartney M.A."/>
            <person name="Auch B."/>
            <person name="Kono T."/>
            <person name="Mallez S."/>
            <person name="Becker A."/>
            <person name="Gohl D.M."/>
            <person name="Silverstein K.A.T."/>
            <person name="Koren S."/>
            <person name="Bechman K.B."/>
            <person name="Herman A."/>
            <person name="Abrahante J.E."/>
            <person name="Garbe J."/>
        </authorList>
    </citation>
    <scope>NUCLEOTIDE SEQUENCE</scope>
    <source>
        <strain evidence="2">Duluth1</strain>
        <tissue evidence="2">Whole animal</tissue>
    </source>
</reference>
<reference evidence="2" key="1">
    <citation type="journal article" date="2019" name="bioRxiv">
        <title>The Genome of the Zebra Mussel, Dreissena polymorpha: A Resource for Invasive Species Research.</title>
        <authorList>
            <person name="McCartney M.A."/>
            <person name="Auch B."/>
            <person name="Kono T."/>
            <person name="Mallez S."/>
            <person name="Zhang Y."/>
            <person name="Obille A."/>
            <person name="Becker A."/>
            <person name="Abrahante J.E."/>
            <person name="Garbe J."/>
            <person name="Badalamenti J.P."/>
            <person name="Herman A."/>
            <person name="Mangelson H."/>
            <person name="Liachko I."/>
            <person name="Sullivan S."/>
            <person name="Sone E.D."/>
            <person name="Koren S."/>
            <person name="Silverstein K.A.T."/>
            <person name="Beckman K.B."/>
            <person name="Gohl D.M."/>
        </authorList>
    </citation>
    <scope>NUCLEOTIDE SEQUENCE</scope>
    <source>
        <strain evidence="2">Duluth1</strain>
        <tissue evidence="2">Whole animal</tissue>
    </source>
</reference>
<comment type="caution">
    <text evidence="2">The sequence shown here is derived from an EMBL/GenBank/DDBJ whole genome shotgun (WGS) entry which is preliminary data.</text>
</comment>
<dbReference type="AlphaFoldDB" id="A0A9D4D3H9"/>
<dbReference type="InterPro" id="IPR053231">
    <property type="entry name" value="GPCR_LN-TM7"/>
</dbReference>
<name>A0A9D4D3H9_DREPO</name>
<organism evidence="2 3">
    <name type="scientific">Dreissena polymorpha</name>
    <name type="common">Zebra mussel</name>
    <name type="synonym">Mytilus polymorpha</name>
    <dbReference type="NCBI Taxonomy" id="45954"/>
    <lineage>
        <taxon>Eukaryota</taxon>
        <taxon>Metazoa</taxon>
        <taxon>Spiralia</taxon>
        <taxon>Lophotrochozoa</taxon>
        <taxon>Mollusca</taxon>
        <taxon>Bivalvia</taxon>
        <taxon>Autobranchia</taxon>
        <taxon>Heteroconchia</taxon>
        <taxon>Euheterodonta</taxon>
        <taxon>Imparidentia</taxon>
        <taxon>Neoheterodontei</taxon>
        <taxon>Myida</taxon>
        <taxon>Dreissenoidea</taxon>
        <taxon>Dreissenidae</taxon>
        <taxon>Dreissena</taxon>
    </lineage>
</organism>
<feature type="signal peptide" evidence="1">
    <location>
        <begin position="1"/>
        <end position="21"/>
    </location>
</feature>
<accession>A0A9D4D3H9</accession>
<protein>
    <submittedName>
        <fullName evidence="2">Uncharacterized protein</fullName>
    </submittedName>
</protein>
<feature type="chain" id="PRO_5039433420" evidence="1">
    <location>
        <begin position="22"/>
        <end position="355"/>
    </location>
</feature>
<sequence>MFHVKLIAVVYILNVIRFSDGQKYFPHDGFDYHVLDPIKAIQNYCPDYVSCYERRSNDGKNHTHLELLKPGNGTCCIPCQCDDLCFHRGDCCYDKQLEQEHVDRSHINVYRSGKENLTCWKAHTSDDFTDREFLLLQDCTATDTDSSETSLREKCLSPSFDNIEENTPVYSKIDGGHYRNIFCAKCSNVVHDFVPWTVMVGCFNGIEASKLISVRNGSGLQSLLETCEVLWEPPSDYVSPVKCYQPVVPSCKDGDFPADIKVLCTNTSTSASAPMFLSDTLYRNVYCAVCNFAIRDPPERFMPFLCMHGQHMFRPQNQWPLLVVLNNKNHLSETEPNETDNACPVDSVLVAEIVS</sequence>